<feature type="transmembrane region" description="Helical" evidence="7">
    <location>
        <begin position="511"/>
        <end position="529"/>
    </location>
</feature>
<proteinExistence type="inferred from homology"/>
<comment type="similarity">
    <text evidence="7">Belongs to the binding-protein-dependent transport system permease family.</text>
</comment>
<organism evidence="9 10">
    <name type="scientific">Methyloligella solikamskensis</name>
    <dbReference type="NCBI Taxonomy" id="1177756"/>
    <lineage>
        <taxon>Bacteria</taxon>
        <taxon>Pseudomonadati</taxon>
        <taxon>Pseudomonadota</taxon>
        <taxon>Alphaproteobacteria</taxon>
        <taxon>Hyphomicrobiales</taxon>
        <taxon>Hyphomicrobiaceae</taxon>
        <taxon>Methyloligella</taxon>
    </lineage>
</organism>
<evidence type="ECO:0000313" key="10">
    <source>
        <dbReference type="Proteomes" id="UP001597102"/>
    </source>
</evidence>
<dbReference type="PANTHER" id="PTHR30183:SF2">
    <property type="entry name" value="IRON UTILIZATION PROTEIN"/>
    <property type="match status" value="1"/>
</dbReference>
<dbReference type="PROSITE" id="PS50928">
    <property type="entry name" value="ABC_TM1"/>
    <property type="match status" value="2"/>
</dbReference>
<feature type="domain" description="ABC transmembrane type-1" evidence="8">
    <location>
        <begin position="323"/>
        <end position="529"/>
    </location>
</feature>
<protein>
    <submittedName>
        <fullName evidence="9">ABC transporter permease</fullName>
    </submittedName>
</protein>
<accession>A0ABW3JET8</accession>
<dbReference type="InterPro" id="IPR035906">
    <property type="entry name" value="MetI-like_sf"/>
</dbReference>
<dbReference type="RefSeq" id="WP_379091273.1">
    <property type="nucleotide sequence ID" value="NZ_JBHTJO010000002.1"/>
</dbReference>
<sequence length="555" mass="59024">MRLSVLAVIAIAVTPILAVLTVALTGGGGENVWPHLAAYVLPHAVRTTLLLMLGVAVLTLTIGAGTAWLVTMFRFPGSRFLTWALLLPLAVPTYIVAFCYLELFDYSGLIQTALRAGFGWQNAGDYWFPDIRSLPGAILLMSAVLYPYVYLTARVSFQQQSVEMLEVSRTLGAGPAATFWRIALPLARPALAAGVALALMETVNDIGAVEFLGVRTLTVAVYETWLSRNSLSGAAQLASVMLLFVLALIFLERGLRLGRRFHALSNSSRPPVQAELTGWRGVGASIACFAPVVLGFGLPGFILLRSAIAYLDTALDPDFLDAASHSLMLSALAAAVALLFALVLSYGRRMLSSQSLRTAALIPALAYAVPGTVLAIGLLAPLGAFDRWIMETGRMITGDAVMPFFTGTAAALVLAYSIRFLAAAFGAVETGFSKISENIDAASRSLGASAQATLWRIQLPLLRPALAAAALLVFVESMKELPATLLLRPFNFETLATHVFTLASLYRYEEAGLAALVIVLASLLPVLILHRVIVARRADGGIAPVDKSALPATLA</sequence>
<feature type="transmembrane region" description="Helical" evidence="7">
    <location>
        <begin position="404"/>
        <end position="428"/>
    </location>
</feature>
<feature type="domain" description="ABC transmembrane type-1" evidence="8">
    <location>
        <begin position="45"/>
        <end position="252"/>
    </location>
</feature>
<comment type="caution">
    <text evidence="9">The sequence shown here is derived from an EMBL/GenBank/DDBJ whole genome shotgun (WGS) entry which is preliminary data.</text>
</comment>
<name>A0ABW3JET8_9HYPH</name>
<feature type="transmembrane region" description="Helical" evidence="7">
    <location>
        <begin position="137"/>
        <end position="157"/>
    </location>
</feature>
<evidence type="ECO:0000256" key="6">
    <source>
        <dbReference type="ARBA" id="ARBA00023136"/>
    </source>
</evidence>
<evidence type="ECO:0000256" key="5">
    <source>
        <dbReference type="ARBA" id="ARBA00022989"/>
    </source>
</evidence>
<feature type="transmembrane region" description="Helical" evidence="7">
    <location>
        <begin position="178"/>
        <end position="200"/>
    </location>
</feature>
<evidence type="ECO:0000256" key="1">
    <source>
        <dbReference type="ARBA" id="ARBA00004651"/>
    </source>
</evidence>
<dbReference type="InterPro" id="IPR000515">
    <property type="entry name" value="MetI-like"/>
</dbReference>
<feature type="transmembrane region" description="Helical" evidence="7">
    <location>
        <begin position="233"/>
        <end position="251"/>
    </location>
</feature>
<evidence type="ECO:0000256" key="4">
    <source>
        <dbReference type="ARBA" id="ARBA00022692"/>
    </source>
</evidence>
<keyword evidence="4 7" id="KW-0812">Transmembrane</keyword>
<evidence type="ECO:0000256" key="3">
    <source>
        <dbReference type="ARBA" id="ARBA00022475"/>
    </source>
</evidence>
<dbReference type="Gene3D" id="1.10.3720.10">
    <property type="entry name" value="MetI-like"/>
    <property type="match status" value="2"/>
</dbReference>
<feature type="transmembrane region" description="Helical" evidence="7">
    <location>
        <begin position="80"/>
        <end position="103"/>
    </location>
</feature>
<feature type="transmembrane region" description="Helical" evidence="7">
    <location>
        <begin position="328"/>
        <end position="347"/>
    </location>
</feature>
<feature type="transmembrane region" description="Helical" evidence="7">
    <location>
        <begin position="286"/>
        <end position="308"/>
    </location>
</feature>
<keyword evidence="5 7" id="KW-1133">Transmembrane helix</keyword>
<keyword evidence="6 7" id="KW-0472">Membrane</keyword>
<reference evidence="10" key="1">
    <citation type="journal article" date="2019" name="Int. J. Syst. Evol. Microbiol.">
        <title>The Global Catalogue of Microorganisms (GCM) 10K type strain sequencing project: providing services to taxonomists for standard genome sequencing and annotation.</title>
        <authorList>
            <consortium name="The Broad Institute Genomics Platform"/>
            <consortium name="The Broad Institute Genome Sequencing Center for Infectious Disease"/>
            <person name="Wu L."/>
            <person name="Ma J."/>
        </authorList>
    </citation>
    <scope>NUCLEOTIDE SEQUENCE [LARGE SCALE GENOMIC DNA]</scope>
    <source>
        <strain evidence="10">CCUG 61697</strain>
    </source>
</reference>
<feature type="transmembrane region" description="Helical" evidence="7">
    <location>
        <begin position="49"/>
        <end position="73"/>
    </location>
</feature>
<keyword evidence="3" id="KW-1003">Cell membrane</keyword>
<evidence type="ECO:0000256" key="7">
    <source>
        <dbReference type="RuleBase" id="RU363032"/>
    </source>
</evidence>
<dbReference type="PANTHER" id="PTHR30183">
    <property type="entry name" value="MOLYBDENUM TRANSPORT SYSTEM PERMEASE PROTEIN MODB"/>
    <property type="match status" value="1"/>
</dbReference>
<comment type="subcellular location">
    <subcellularLocation>
        <location evidence="1 7">Cell membrane</location>
        <topology evidence="1 7">Multi-pass membrane protein</topology>
    </subcellularLocation>
</comment>
<dbReference type="SUPFAM" id="SSF161098">
    <property type="entry name" value="MetI-like"/>
    <property type="match status" value="2"/>
</dbReference>
<evidence type="ECO:0000313" key="9">
    <source>
        <dbReference type="EMBL" id="MFD0988311.1"/>
    </source>
</evidence>
<evidence type="ECO:0000256" key="2">
    <source>
        <dbReference type="ARBA" id="ARBA00022448"/>
    </source>
</evidence>
<keyword evidence="2 7" id="KW-0813">Transport</keyword>
<dbReference type="Proteomes" id="UP001597102">
    <property type="component" value="Unassembled WGS sequence"/>
</dbReference>
<feature type="transmembrane region" description="Helical" evidence="7">
    <location>
        <begin position="359"/>
        <end position="384"/>
    </location>
</feature>
<dbReference type="CDD" id="cd06261">
    <property type="entry name" value="TM_PBP2"/>
    <property type="match status" value="1"/>
</dbReference>
<dbReference type="EMBL" id="JBHTJO010000002">
    <property type="protein sequence ID" value="MFD0988311.1"/>
    <property type="molecule type" value="Genomic_DNA"/>
</dbReference>
<dbReference type="Pfam" id="PF00528">
    <property type="entry name" value="BPD_transp_1"/>
    <property type="match status" value="2"/>
</dbReference>
<gene>
    <name evidence="9" type="ORF">ACFQ2F_14515</name>
</gene>
<evidence type="ECO:0000259" key="8">
    <source>
        <dbReference type="PROSITE" id="PS50928"/>
    </source>
</evidence>
<keyword evidence="10" id="KW-1185">Reference proteome</keyword>